<dbReference type="Gene3D" id="3.10.450.50">
    <property type="match status" value="1"/>
</dbReference>
<keyword evidence="3" id="KW-1185">Reference proteome</keyword>
<dbReference type="NCBIfam" id="TIGR02246">
    <property type="entry name" value="SgcJ/EcaC family oxidoreductase"/>
    <property type="match status" value="1"/>
</dbReference>
<name>A0A6M1SRF8_9BACT</name>
<comment type="caution">
    <text evidence="2">The sequence shown here is derived from an EMBL/GenBank/DDBJ whole genome shotgun (WGS) entry which is preliminary data.</text>
</comment>
<proteinExistence type="predicted"/>
<dbReference type="InterPro" id="IPR013543">
    <property type="entry name" value="Ca/CaM-dep_prot_kinase-assoc"/>
</dbReference>
<dbReference type="PROSITE" id="PS51257">
    <property type="entry name" value="PROKAR_LIPOPROTEIN"/>
    <property type="match status" value="1"/>
</dbReference>
<dbReference type="EMBL" id="JAALLT010000004">
    <property type="protein sequence ID" value="NGP78001.1"/>
    <property type="molecule type" value="Genomic_DNA"/>
</dbReference>
<accession>A0A6M1SRF8</accession>
<protein>
    <submittedName>
        <fullName evidence="2">SgcJ/EcaC family oxidoreductase</fullName>
    </submittedName>
</protein>
<dbReference type="GO" id="GO:0004683">
    <property type="term" value="F:calcium/calmodulin-dependent protein kinase activity"/>
    <property type="evidence" value="ECO:0007669"/>
    <property type="project" value="InterPro"/>
</dbReference>
<evidence type="ECO:0000313" key="2">
    <source>
        <dbReference type="EMBL" id="NGP78001.1"/>
    </source>
</evidence>
<organism evidence="2 3">
    <name type="scientific">Halalkalibaculum roseum</name>
    <dbReference type="NCBI Taxonomy" id="2709311"/>
    <lineage>
        <taxon>Bacteria</taxon>
        <taxon>Pseudomonadati</taxon>
        <taxon>Balneolota</taxon>
        <taxon>Balneolia</taxon>
        <taxon>Balneolales</taxon>
        <taxon>Balneolaceae</taxon>
        <taxon>Halalkalibaculum</taxon>
    </lineage>
</organism>
<dbReference type="GO" id="GO:0005516">
    <property type="term" value="F:calmodulin binding"/>
    <property type="evidence" value="ECO:0007669"/>
    <property type="project" value="InterPro"/>
</dbReference>
<dbReference type="InterPro" id="IPR011944">
    <property type="entry name" value="Steroid_delta5-4_isomerase"/>
</dbReference>
<dbReference type="Proteomes" id="UP000473278">
    <property type="component" value="Unassembled WGS sequence"/>
</dbReference>
<dbReference type="SUPFAM" id="SSF54427">
    <property type="entry name" value="NTF2-like"/>
    <property type="match status" value="1"/>
</dbReference>
<gene>
    <name evidence="2" type="ORF">G3570_15230</name>
</gene>
<dbReference type="RefSeq" id="WP_165143692.1">
    <property type="nucleotide sequence ID" value="NZ_JAALLT010000004.1"/>
</dbReference>
<reference evidence="2 3" key="1">
    <citation type="submission" date="2020-02" db="EMBL/GenBank/DDBJ databases">
        <title>Balneolaceae bacterium YR4-1, complete genome.</title>
        <authorList>
            <person name="Li Y."/>
            <person name="Wu S."/>
        </authorList>
    </citation>
    <scope>NUCLEOTIDE SEQUENCE [LARGE SCALE GENOMIC DNA]</scope>
    <source>
        <strain evidence="2 3">YR4-1</strain>
    </source>
</reference>
<sequence>MKSSNESSKAVFIAIFVVGYLLFGCTNKNASDLTEQEISSLSNTIMAHSEEANRAWQSLDAEAYMSHYSEEADFYFQGSYYSFDEFEAIVHDYLGSLQTSTLNMIDPHIEVLGPEGAVISYNYKGQNIDTTGVADNTEAAFTAVYKKQEGRWLIVQAHESMVPAGNDQ</sequence>
<dbReference type="InterPro" id="IPR032710">
    <property type="entry name" value="NTF2-like_dom_sf"/>
</dbReference>
<feature type="domain" description="Calcium/calmodulin-dependent protein kinase II association-domain" evidence="1">
    <location>
        <begin position="82"/>
        <end position="162"/>
    </location>
</feature>
<evidence type="ECO:0000313" key="3">
    <source>
        <dbReference type="Proteomes" id="UP000473278"/>
    </source>
</evidence>
<dbReference type="Pfam" id="PF08332">
    <property type="entry name" value="CaMKII_AD"/>
    <property type="match status" value="1"/>
</dbReference>
<dbReference type="AlphaFoldDB" id="A0A6M1SRF8"/>
<evidence type="ECO:0000259" key="1">
    <source>
        <dbReference type="Pfam" id="PF08332"/>
    </source>
</evidence>